<evidence type="ECO:0000313" key="2">
    <source>
        <dbReference type="Proteomes" id="UP000593563"/>
    </source>
</evidence>
<keyword evidence="2" id="KW-1185">Reference proteome</keyword>
<dbReference type="SUPFAM" id="SSF53686">
    <property type="entry name" value="Tryptophan synthase beta subunit-like PLP-dependent enzymes"/>
    <property type="match status" value="1"/>
</dbReference>
<dbReference type="PANTHER" id="PTHR10314">
    <property type="entry name" value="CYSTATHIONINE BETA-SYNTHASE"/>
    <property type="match status" value="1"/>
</dbReference>
<dbReference type="Proteomes" id="UP000593563">
    <property type="component" value="Unassembled WGS sequence"/>
</dbReference>
<accession>A0A6L5B7Y1</accession>
<evidence type="ECO:0000313" key="1">
    <source>
        <dbReference type="EMBL" id="KAF1001433.1"/>
    </source>
</evidence>
<name>A0A6L5B7Y1_APIGR</name>
<dbReference type="EMBL" id="WRXP01004435">
    <property type="protein sequence ID" value="KAF1001433.1"/>
    <property type="molecule type" value="Genomic_DNA"/>
</dbReference>
<dbReference type="InterPro" id="IPR036052">
    <property type="entry name" value="TrpB-like_PALP_sf"/>
</dbReference>
<dbReference type="InterPro" id="IPR050214">
    <property type="entry name" value="Cys_Synth/Cystath_Beta-Synth"/>
</dbReference>
<sequence>MVMRSRFQTILVMPENYSIERKIILLALGVELYLTDKSNGVAGISKKAKEILERTPMVTFFSKFMNPANSKVYGIEPVENSILNGGAILNGGNQALYIQKLCHKLLRRP</sequence>
<gene>
    <name evidence="1" type="ORF">AG4045_014382</name>
</gene>
<dbReference type="AlphaFoldDB" id="A0A6L5B7Y1"/>
<protein>
    <submittedName>
        <fullName evidence="1">Uncharacterized protein</fullName>
    </submittedName>
</protein>
<dbReference type="Gene3D" id="3.40.50.1100">
    <property type="match status" value="1"/>
</dbReference>
<reference evidence="1" key="1">
    <citation type="submission" date="2020-01" db="EMBL/GenBank/DDBJ databases">
        <title>The Celery Genome Sequence Reveals Sequential Paleo-tetraploidization, Resistance Gene Elimination, Karyotype Evolution, and Functional Innovation in Apiales.</title>
        <authorList>
            <person name="Song X."/>
        </authorList>
    </citation>
    <scope>NUCLEOTIDE SEQUENCE</scope>
    <source>
        <tissue evidence="1">Leaf</tissue>
    </source>
</reference>
<proteinExistence type="predicted"/>
<organism evidence="1 2">
    <name type="scientific">Apium graveolens</name>
    <name type="common">Celery</name>
    <dbReference type="NCBI Taxonomy" id="4045"/>
    <lineage>
        <taxon>Eukaryota</taxon>
        <taxon>Viridiplantae</taxon>
        <taxon>Streptophyta</taxon>
        <taxon>Embryophyta</taxon>
        <taxon>Tracheophyta</taxon>
        <taxon>Spermatophyta</taxon>
        <taxon>Magnoliopsida</taxon>
        <taxon>eudicotyledons</taxon>
        <taxon>Gunneridae</taxon>
        <taxon>Pentapetalae</taxon>
        <taxon>asterids</taxon>
        <taxon>campanulids</taxon>
        <taxon>Apiales</taxon>
        <taxon>Apiaceae</taxon>
        <taxon>Apioideae</taxon>
        <taxon>apioid superclade</taxon>
        <taxon>Apieae</taxon>
        <taxon>Apium</taxon>
    </lineage>
</organism>
<comment type="caution">
    <text evidence="1">The sequence shown here is derived from an EMBL/GenBank/DDBJ whole genome shotgun (WGS) entry which is preliminary data.</text>
</comment>